<reference evidence="3" key="1">
    <citation type="journal article" date="2023" name="Mol. Phylogenet. Evol.">
        <title>Genome-scale phylogeny and comparative genomics of the fungal order Sordariales.</title>
        <authorList>
            <person name="Hensen N."/>
            <person name="Bonometti L."/>
            <person name="Westerberg I."/>
            <person name="Brannstrom I.O."/>
            <person name="Guillou S."/>
            <person name="Cros-Aarteil S."/>
            <person name="Calhoun S."/>
            <person name="Haridas S."/>
            <person name="Kuo A."/>
            <person name="Mondo S."/>
            <person name="Pangilinan J."/>
            <person name="Riley R."/>
            <person name="LaButti K."/>
            <person name="Andreopoulos B."/>
            <person name="Lipzen A."/>
            <person name="Chen C."/>
            <person name="Yan M."/>
            <person name="Daum C."/>
            <person name="Ng V."/>
            <person name="Clum A."/>
            <person name="Steindorff A."/>
            <person name="Ohm R.A."/>
            <person name="Martin F."/>
            <person name="Silar P."/>
            <person name="Natvig D.O."/>
            <person name="Lalanne C."/>
            <person name="Gautier V."/>
            <person name="Ament-Velasquez S.L."/>
            <person name="Kruys A."/>
            <person name="Hutchinson M.I."/>
            <person name="Powell A.J."/>
            <person name="Barry K."/>
            <person name="Miller A.N."/>
            <person name="Grigoriev I.V."/>
            <person name="Debuchy R."/>
            <person name="Gladieux P."/>
            <person name="Hiltunen Thoren M."/>
            <person name="Johannesson H."/>
        </authorList>
    </citation>
    <scope>NUCLEOTIDE SEQUENCE</scope>
    <source>
        <strain evidence="3">PSN324</strain>
    </source>
</reference>
<keyword evidence="1" id="KW-0732">Signal</keyword>
<dbReference type="Proteomes" id="UP001321749">
    <property type="component" value="Unassembled WGS sequence"/>
</dbReference>
<evidence type="ECO:0000313" key="3">
    <source>
        <dbReference type="EMBL" id="KAK4458650.1"/>
    </source>
</evidence>
<evidence type="ECO:0000256" key="1">
    <source>
        <dbReference type="SAM" id="SignalP"/>
    </source>
</evidence>
<feature type="signal peptide" evidence="1">
    <location>
        <begin position="1"/>
        <end position="19"/>
    </location>
</feature>
<dbReference type="Pfam" id="PF26061">
    <property type="entry name" value="DUF8021"/>
    <property type="match status" value="1"/>
</dbReference>
<protein>
    <recommendedName>
        <fullName evidence="2">DUF8021 domain-containing protein</fullName>
    </recommendedName>
</protein>
<dbReference type="InterPro" id="IPR058334">
    <property type="entry name" value="DUF8021"/>
</dbReference>
<dbReference type="AlphaFoldDB" id="A0AAV9HDC5"/>
<evidence type="ECO:0000259" key="2">
    <source>
        <dbReference type="Pfam" id="PF26061"/>
    </source>
</evidence>
<evidence type="ECO:0000313" key="4">
    <source>
        <dbReference type="Proteomes" id="UP001321749"/>
    </source>
</evidence>
<organism evidence="3 4">
    <name type="scientific">Cladorrhinum samala</name>
    <dbReference type="NCBI Taxonomy" id="585594"/>
    <lineage>
        <taxon>Eukaryota</taxon>
        <taxon>Fungi</taxon>
        <taxon>Dikarya</taxon>
        <taxon>Ascomycota</taxon>
        <taxon>Pezizomycotina</taxon>
        <taxon>Sordariomycetes</taxon>
        <taxon>Sordariomycetidae</taxon>
        <taxon>Sordariales</taxon>
        <taxon>Podosporaceae</taxon>
        <taxon>Cladorrhinum</taxon>
    </lineage>
</organism>
<comment type="caution">
    <text evidence="3">The sequence shown here is derived from an EMBL/GenBank/DDBJ whole genome shotgun (WGS) entry which is preliminary data.</text>
</comment>
<reference evidence="3" key="2">
    <citation type="submission" date="2023-06" db="EMBL/GenBank/DDBJ databases">
        <authorList>
            <consortium name="Lawrence Berkeley National Laboratory"/>
            <person name="Mondo S.J."/>
            <person name="Hensen N."/>
            <person name="Bonometti L."/>
            <person name="Westerberg I."/>
            <person name="Brannstrom I.O."/>
            <person name="Guillou S."/>
            <person name="Cros-Aarteil S."/>
            <person name="Calhoun S."/>
            <person name="Haridas S."/>
            <person name="Kuo A."/>
            <person name="Pangilinan J."/>
            <person name="Riley R."/>
            <person name="Labutti K."/>
            <person name="Andreopoulos B."/>
            <person name="Lipzen A."/>
            <person name="Chen C."/>
            <person name="Yanf M."/>
            <person name="Daum C."/>
            <person name="Ng V."/>
            <person name="Clum A."/>
            <person name="Steindorff A."/>
            <person name="Ohm R."/>
            <person name="Martin F."/>
            <person name="Silar P."/>
            <person name="Natvig D."/>
            <person name="Lalanne C."/>
            <person name="Gautier V."/>
            <person name="Ament-Velasquez S.L."/>
            <person name="Kruys A."/>
            <person name="Hutchinson M.I."/>
            <person name="Powell A.J."/>
            <person name="Barry K."/>
            <person name="Miller A.N."/>
            <person name="Grigoriev I.V."/>
            <person name="Debuchy R."/>
            <person name="Gladieux P."/>
            <person name="Thoren M.H."/>
            <person name="Johannesson H."/>
        </authorList>
    </citation>
    <scope>NUCLEOTIDE SEQUENCE</scope>
    <source>
        <strain evidence="3">PSN324</strain>
    </source>
</reference>
<sequence length="276" mass="30030">MLANLLAVLLTGSTSLALAVPAADPSCTRDLLRRHTESYLSAQTAGDPLLLLGTAAAAAVVYTEDFVSRPISASVLNTPLRIAHNRSLLDTTQCATYTEIIVTDPANPRVIGTQIRFNPSGDAVQKIETLVTKEGDWAFNASLTYFYANRETENNLWFTIPEAERDSRAVIQAAADAYLDLFNDKSVVVPWGTPCNRLEGSWYTGNFTATDSCNVGVPSGVAIKERRYVIDETVGTVDAFVQFGSRPDSHEFRVEKGKLRLVHTLTVMRNVTAGGD</sequence>
<name>A0AAV9HDC5_9PEZI</name>
<gene>
    <name evidence="3" type="ORF">QBC42DRAFT_308434</name>
</gene>
<feature type="chain" id="PRO_5043451699" description="DUF8021 domain-containing protein" evidence="1">
    <location>
        <begin position="20"/>
        <end position="276"/>
    </location>
</feature>
<feature type="domain" description="DUF8021" evidence="2">
    <location>
        <begin position="164"/>
        <end position="266"/>
    </location>
</feature>
<dbReference type="EMBL" id="MU865061">
    <property type="protein sequence ID" value="KAK4458650.1"/>
    <property type="molecule type" value="Genomic_DNA"/>
</dbReference>
<accession>A0AAV9HDC5</accession>
<keyword evidence="4" id="KW-1185">Reference proteome</keyword>
<proteinExistence type="predicted"/>